<dbReference type="AlphaFoldDB" id="A0A9E8FK87"/>
<dbReference type="EMBL" id="CP046056">
    <property type="protein sequence ID" value="QQD24301.1"/>
    <property type="molecule type" value="Genomic_DNA"/>
</dbReference>
<accession>A0A9E8FK87</accession>
<gene>
    <name evidence="1" type="ORF">GJQ55_07340</name>
</gene>
<sequence length="142" mass="16017">MLDVHIDEFWNDCAAILLTGIRSFPRPQTLFIEDICGPDSVDEFGLHSARHLAALGAVQWLQDEGFIRFSTLNRQESVDDFVLTGKSFRRLLTIANPDSLKRGADQLQQADSTPVFQVLEFARLQGNSGWCGELLQHYLLQP</sequence>
<proteinExistence type="predicted"/>
<dbReference type="Proteomes" id="UP000596074">
    <property type="component" value="Chromosome"/>
</dbReference>
<keyword evidence="2" id="KW-1185">Reference proteome</keyword>
<name>A0A9E8FK87_9GAMM</name>
<protein>
    <submittedName>
        <fullName evidence="1">Uncharacterized protein</fullName>
    </submittedName>
</protein>
<evidence type="ECO:0000313" key="1">
    <source>
        <dbReference type="EMBL" id="QQD24301.1"/>
    </source>
</evidence>
<evidence type="ECO:0000313" key="2">
    <source>
        <dbReference type="Proteomes" id="UP000596074"/>
    </source>
</evidence>
<dbReference type="RefSeq" id="WP_228344341.1">
    <property type="nucleotide sequence ID" value="NZ_CP045550.1"/>
</dbReference>
<dbReference type="KEGG" id="vcw:GJQ55_07340"/>
<reference evidence="1 2" key="1">
    <citation type="submission" date="2019-11" db="EMBL/GenBank/DDBJ databases">
        <title>Venatorbacter sp. nov. a predator of Campylobacter and other Gram-negative bacteria.</title>
        <authorList>
            <person name="Saeedi A."/>
            <person name="Cummings N.J."/>
            <person name="Connerton I.F."/>
            <person name="Connerton P.L."/>
        </authorList>
    </citation>
    <scope>NUCLEOTIDE SEQUENCE [LARGE SCALE GENOMIC DNA]</scope>
    <source>
        <strain evidence="1">XL5</strain>
    </source>
</reference>
<organism evidence="1 2">
    <name type="scientific">Venatoribacter cucullus</name>
    <dbReference type="NCBI Taxonomy" id="2661630"/>
    <lineage>
        <taxon>Bacteria</taxon>
        <taxon>Pseudomonadati</taxon>
        <taxon>Pseudomonadota</taxon>
        <taxon>Gammaproteobacteria</taxon>
        <taxon>Oceanospirillales</taxon>
        <taxon>Oceanospirillaceae</taxon>
        <taxon>Venatoribacter</taxon>
    </lineage>
</organism>